<keyword evidence="1" id="KW-0853">WD repeat</keyword>
<keyword evidence="2" id="KW-0677">Repeat</keyword>
<evidence type="ECO:0000256" key="1">
    <source>
        <dbReference type="ARBA" id="ARBA00022574"/>
    </source>
</evidence>
<dbReference type="GO" id="GO:0002183">
    <property type="term" value="P:cytoplasmic translational initiation"/>
    <property type="evidence" value="ECO:0007669"/>
    <property type="project" value="TreeGrafter"/>
</dbReference>
<proteinExistence type="inferred from homology"/>
<evidence type="ECO:0000313" key="6">
    <source>
        <dbReference type="Proteomes" id="UP000265120"/>
    </source>
</evidence>
<dbReference type="InParanoid" id="A0A3P8W7M1"/>
<evidence type="ECO:0000256" key="3">
    <source>
        <dbReference type="ARBA" id="ARBA00038394"/>
    </source>
</evidence>
<dbReference type="PANTHER" id="PTHR19877:SF1">
    <property type="entry name" value="EUKARYOTIC TRANSLATION INITIATION FACTOR 3 SUBUNIT I"/>
    <property type="match status" value="1"/>
</dbReference>
<comment type="similarity">
    <text evidence="3">Belongs to the WD repeat STRAP family.</text>
</comment>
<dbReference type="Ensembl" id="ENSCSET00000023846.1">
    <property type="protein sequence ID" value="ENSCSEP00000023538.1"/>
    <property type="gene ID" value="ENSCSEG00000014857.1"/>
</dbReference>
<dbReference type="GeneTree" id="ENSGT00940000174763"/>
<reference evidence="5" key="2">
    <citation type="submission" date="2025-08" db="UniProtKB">
        <authorList>
            <consortium name="Ensembl"/>
        </authorList>
    </citation>
    <scope>IDENTIFICATION</scope>
</reference>
<dbReference type="InterPro" id="IPR036322">
    <property type="entry name" value="WD40_repeat_dom_sf"/>
</dbReference>
<accession>A0A3P8W7M1</accession>
<protein>
    <recommendedName>
        <fullName evidence="4">Serine-threonine kinase receptor-associated protein</fullName>
    </recommendedName>
</protein>
<dbReference type="GO" id="GO:0071541">
    <property type="term" value="C:eukaryotic translation initiation factor 3 complex, eIF3m"/>
    <property type="evidence" value="ECO:0007669"/>
    <property type="project" value="TreeGrafter"/>
</dbReference>
<dbReference type="GO" id="GO:0003723">
    <property type="term" value="F:RNA binding"/>
    <property type="evidence" value="ECO:0007669"/>
    <property type="project" value="TreeGrafter"/>
</dbReference>
<dbReference type="Gene3D" id="2.130.10.10">
    <property type="entry name" value="YVTN repeat-like/Quinoprotein amine dehydrogenase"/>
    <property type="match status" value="1"/>
</dbReference>
<dbReference type="InterPro" id="IPR015943">
    <property type="entry name" value="WD40/YVTN_repeat-like_dom_sf"/>
</dbReference>
<sequence>GDLFSVAKDPVRDTRNVLTGSAENNCRLWDCVKRKCMLDFTGNIIMFSTDKQMGCQGFMNFIDPREPQIDSIFCRACDNEEHFCCLFVSILEKKAEKHSRHINDIQTSVDLTMFISVSKDNTAKLFDSAFLDHSKTFKTERPGKSAVVMGGGQEAIEVTTTFTRIARFEARFFHAVYEEEFGEDGHVRWRPKVLGLWTQPGRMKEHLFLKQITCFTDFSNCSDFSKYKKTQVPKKFPACT</sequence>
<dbReference type="Pfam" id="PF00400">
    <property type="entry name" value="WD40"/>
    <property type="match status" value="1"/>
</dbReference>
<dbReference type="AlphaFoldDB" id="A0A3P8W7M1"/>
<dbReference type="STRING" id="244447.ENSCSEP00000023538"/>
<evidence type="ECO:0000256" key="2">
    <source>
        <dbReference type="ARBA" id="ARBA00022737"/>
    </source>
</evidence>
<reference evidence="5 6" key="1">
    <citation type="journal article" date="2014" name="Nat. Genet.">
        <title>Whole-genome sequence of a flatfish provides insights into ZW sex chromosome evolution and adaptation to a benthic lifestyle.</title>
        <authorList>
            <person name="Chen S."/>
            <person name="Zhang G."/>
            <person name="Shao C."/>
            <person name="Huang Q."/>
            <person name="Liu G."/>
            <person name="Zhang P."/>
            <person name="Song W."/>
            <person name="An N."/>
            <person name="Chalopin D."/>
            <person name="Volff J.N."/>
            <person name="Hong Y."/>
            <person name="Li Q."/>
            <person name="Sha Z."/>
            <person name="Zhou H."/>
            <person name="Xie M."/>
            <person name="Yu Q."/>
            <person name="Liu Y."/>
            <person name="Xiang H."/>
            <person name="Wang N."/>
            <person name="Wu K."/>
            <person name="Yang C."/>
            <person name="Zhou Q."/>
            <person name="Liao X."/>
            <person name="Yang L."/>
            <person name="Hu Q."/>
            <person name="Zhang J."/>
            <person name="Meng L."/>
            <person name="Jin L."/>
            <person name="Tian Y."/>
            <person name="Lian J."/>
            <person name="Yang J."/>
            <person name="Miao G."/>
            <person name="Liu S."/>
            <person name="Liang Z."/>
            <person name="Yan F."/>
            <person name="Li Y."/>
            <person name="Sun B."/>
            <person name="Zhang H."/>
            <person name="Zhang J."/>
            <person name="Zhu Y."/>
            <person name="Du M."/>
            <person name="Zhao Y."/>
            <person name="Schartl M."/>
            <person name="Tang Q."/>
            <person name="Wang J."/>
        </authorList>
    </citation>
    <scope>NUCLEOTIDE SEQUENCE</scope>
</reference>
<dbReference type="SUPFAM" id="SSF50978">
    <property type="entry name" value="WD40 repeat-like"/>
    <property type="match status" value="1"/>
</dbReference>
<dbReference type="InterPro" id="IPR001680">
    <property type="entry name" value="WD40_rpt"/>
</dbReference>
<dbReference type="PANTHER" id="PTHR19877">
    <property type="entry name" value="EUKARYOTIC TRANSLATION INITIATION FACTOR 3 SUBUNIT I"/>
    <property type="match status" value="1"/>
</dbReference>
<name>A0A3P8W7M1_CYNSE</name>
<evidence type="ECO:0000256" key="4">
    <source>
        <dbReference type="ARBA" id="ARBA00040390"/>
    </source>
</evidence>
<organism evidence="5 6">
    <name type="scientific">Cynoglossus semilaevis</name>
    <name type="common">Tongue sole</name>
    <dbReference type="NCBI Taxonomy" id="244447"/>
    <lineage>
        <taxon>Eukaryota</taxon>
        <taxon>Metazoa</taxon>
        <taxon>Chordata</taxon>
        <taxon>Craniata</taxon>
        <taxon>Vertebrata</taxon>
        <taxon>Euteleostomi</taxon>
        <taxon>Actinopterygii</taxon>
        <taxon>Neopterygii</taxon>
        <taxon>Teleostei</taxon>
        <taxon>Neoteleostei</taxon>
        <taxon>Acanthomorphata</taxon>
        <taxon>Carangaria</taxon>
        <taxon>Pleuronectiformes</taxon>
        <taxon>Pleuronectoidei</taxon>
        <taxon>Cynoglossidae</taxon>
        <taxon>Cynoglossinae</taxon>
        <taxon>Cynoglossus</taxon>
    </lineage>
</organism>
<dbReference type="GO" id="GO:0003743">
    <property type="term" value="F:translation initiation factor activity"/>
    <property type="evidence" value="ECO:0007669"/>
    <property type="project" value="TreeGrafter"/>
</dbReference>
<evidence type="ECO:0000313" key="5">
    <source>
        <dbReference type="Ensembl" id="ENSCSEP00000023538.1"/>
    </source>
</evidence>
<reference evidence="5" key="3">
    <citation type="submission" date="2025-09" db="UniProtKB">
        <authorList>
            <consortium name="Ensembl"/>
        </authorList>
    </citation>
    <scope>IDENTIFICATION</scope>
</reference>
<dbReference type="Proteomes" id="UP000265120">
    <property type="component" value="Chromosome 11"/>
</dbReference>
<keyword evidence="6" id="KW-1185">Reference proteome</keyword>